<feature type="coiled-coil region" evidence="9">
    <location>
        <begin position="285"/>
        <end position="351"/>
    </location>
</feature>
<keyword evidence="2 7" id="KW-0728">SH3 domain</keyword>
<dbReference type="PRINTS" id="PR00704">
    <property type="entry name" value="CALPAIN"/>
</dbReference>
<dbReference type="SMART" id="SM00230">
    <property type="entry name" value="CysPc"/>
    <property type="match status" value="1"/>
</dbReference>
<keyword evidence="14" id="KW-1185">Reference proteome</keyword>
<evidence type="ECO:0000256" key="1">
    <source>
        <dbReference type="ARBA" id="ARBA00007623"/>
    </source>
</evidence>
<evidence type="ECO:0000256" key="6">
    <source>
        <dbReference type="PIRSR" id="PIRSR622684-1"/>
    </source>
</evidence>
<evidence type="ECO:0000256" key="5">
    <source>
        <dbReference type="ARBA" id="ARBA00022807"/>
    </source>
</evidence>
<protein>
    <submittedName>
        <fullName evidence="13">DEK1 protein</fullName>
    </submittedName>
</protein>
<comment type="caution">
    <text evidence="13">The sequence shown here is derived from an EMBL/GenBank/DDBJ whole genome shotgun (WGS) entry which is preliminary data.</text>
</comment>
<evidence type="ECO:0000256" key="9">
    <source>
        <dbReference type="SAM" id="Coils"/>
    </source>
</evidence>
<evidence type="ECO:0000313" key="13">
    <source>
        <dbReference type="EMBL" id="CAE7636350.1"/>
    </source>
</evidence>
<dbReference type="InterPro" id="IPR001452">
    <property type="entry name" value="SH3_domain"/>
</dbReference>
<keyword evidence="3 8" id="KW-0645">Protease</keyword>
<proteinExistence type="inferred from homology"/>
<keyword evidence="9" id="KW-0175">Coiled coil</keyword>
<dbReference type="SUPFAM" id="SSF50044">
    <property type="entry name" value="SH3-domain"/>
    <property type="match status" value="1"/>
</dbReference>
<evidence type="ECO:0000256" key="8">
    <source>
        <dbReference type="PROSITE-ProRule" id="PRU00239"/>
    </source>
</evidence>
<dbReference type="SUPFAM" id="SSF54001">
    <property type="entry name" value="Cysteine proteinases"/>
    <property type="match status" value="1"/>
</dbReference>
<feature type="region of interest" description="Disordered" evidence="10">
    <location>
        <begin position="447"/>
        <end position="475"/>
    </location>
</feature>
<evidence type="ECO:0000313" key="14">
    <source>
        <dbReference type="Proteomes" id="UP000649617"/>
    </source>
</evidence>
<dbReference type="PROSITE" id="PS50203">
    <property type="entry name" value="CALPAIN_CAT"/>
    <property type="match status" value="1"/>
</dbReference>
<feature type="active site" evidence="6 8">
    <location>
        <position position="1015"/>
    </location>
</feature>
<evidence type="ECO:0000259" key="12">
    <source>
        <dbReference type="PROSITE" id="PS50203"/>
    </source>
</evidence>
<evidence type="ECO:0000259" key="11">
    <source>
        <dbReference type="PROSITE" id="PS50002"/>
    </source>
</evidence>
<dbReference type="InterPro" id="IPR022684">
    <property type="entry name" value="Calpain_cysteine_protease"/>
</dbReference>
<evidence type="ECO:0000256" key="2">
    <source>
        <dbReference type="ARBA" id="ARBA00022443"/>
    </source>
</evidence>
<feature type="compositionally biased region" description="Polar residues" evidence="10">
    <location>
        <begin position="447"/>
        <end position="460"/>
    </location>
</feature>
<keyword evidence="4 8" id="KW-0378">Hydrolase</keyword>
<feature type="coiled-coil region" evidence="9">
    <location>
        <begin position="117"/>
        <end position="158"/>
    </location>
</feature>
<organism evidence="13 14">
    <name type="scientific">Symbiodinium pilosum</name>
    <name type="common">Dinoflagellate</name>
    <dbReference type="NCBI Taxonomy" id="2952"/>
    <lineage>
        <taxon>Eukaryota</taxon>
        <taxon>Sar</taxon>
        <taxon>Alveolata</taxon>
        <taxon>Dinophyceae</taxon>
        <taxon>Suessiales</taxon>
        <taxon>Symbiodiniaceae</taxon>
        <taxon>Symbiodinium</taxon>
    </lineage>
</organism>
<comment type="similarity">
    <text evidence="1">Belongs to the peptidase C2 family.</text>
</comment>
<dbReference type="Gene3D" id="2.30.30.40">
    <property type="entry name" value="SH3 Domains"/>
    <property type="match status" value="1"/>
</dbReference>
<dbReference type="InterPro" id="IPR001300">
    <property type="entry name" value="Peptidase_C2_calpain_cat"/>
</dbReference>
<dbReference type="GO" id="GO:0004198">
    <property type="term" value="F:calcium-dependent cysteine-type endopeptidase activity"/>
    <property type="evidence" value="ECO:0007669"/>
    <property type="project" value="InterPro"/>
</dbReference>
<feature type="active site" evidence="6 8">
    <location>
        <position position="1035"/>
    </location>
</feature>
<feature type="domain" description="SH3" evidence="11">
    <location>
        <begin position="1108"/>
        <end position="1169"/>
    </location>
</feature>
<dbReference type="PROSITE" id="PS50002">
    <property type="entry name" value="SH3"/>
    <property type="match status" value="1"/>
</dbReference>
<dbReference type="InterPro" id="IPR036028">
    <property type="entry name" value="SH3-like_dom_sf"/>
</dbReference>
<accession>A0A812VSN7</accession>
<feature type="active site" evidence="6 8">
    <location>
        <position position="845"/>
    </location>
</feature>
<dbReference type="Proteomes" id="UP000649617">
    <property type="component" value="Unassembled WGS sequence"/>
</dbReference>
<reference evidence="13" key="1">
    <citation type="submission" date="2021-02" db="EMBL/GenBank/DDBJ databases">
        <authorList>
            <person name="Dougan E. K."/>
            <person name="Rhodes N."/>
            <person name="Thang M."/>
            <person name="Chan C."/>
        </authorList>
    </citation>
    <scope>NUCLEOTIDE SEQUENCE</scope>
</reference>
<name>A0A812VSN7_SYMPI</name>
<evidence type="ECO:0000256" key="10">
    <source>
        <dbReference type="SAM" id="MobiDB-lite"/>
    </source>
</evidence>
<dbReference type="PANTHER" id="PTHR10183">
    <property type="entry name" value="CALPAIN"/>
    <property type="match status" value="1"/>
</dbReference>
<evidence type="ECO:0000256" key="7">
    <source>
        <dbReference type="PROSITE-ProRule" id="PRU00192"/>
    </source>
</evidence>
<feature type="domain" description="Calpain catalytic" evidence="12">
    <location>
        <begin position="815"/>
        <end position="1081"/>
    </location>
</feature>
<dbReference type="EMBL" id="CAJNIZ010042749">
    <property type="protein sequence ID" value="CAE7636350.1"/>
    <property type="molecule type" value="Genomic_DNA"/>
</dbReference>
<dbReference type="OrthoDB" id="10255247at2759"/>
<gene>
    <name evidence="13" type="primary">DEK1</name>
    <name evidence="13" type="ORF">SPIL2461_LOCUS16779</name>
</gene>
<keyword evidence="5 8" id="KW-0788">Thiol protease</keyword>
<dbReference type="Gene3D" id="3.90.70.10">
    <property type="entry name" value="Cysteine proteinases"/>
    <property type="match status" value="1"/>
</dbReference>
<dbReference type="GO" id="GO:0006508">
    <property type="term" value="P:proteolysis"/>
    <property type="evidence" value="ECO:0007669"/>
    <property type="project" value="UniProtKB-KW"/>
</dbReference>
<evidence type="ECO:0000256" key="4">
    <source>
        <dbReference type="ARBA" id="ARBA00022801"/>
    </source>
</evidence>
<evidence type="ECO:0000256" key="3">
    <source>
        <dbReference type="ARBA" id="ARBA00022670"/>
    </source>
</evidence>
<sequence length="1300" mass="146472">MPPTFNPGSGSHDFIRLVERTTNALVTKDDGALEEVKKALIQVHQQYDQVHEESETKQARLNRLREEIRTADQQHFNKGDWTKKMDETWNVLSEQYIEVMKKNKEALTSRKVYEHMLKRTQREQAILKQKLFQMEEHLDRKKRELQQKRSDSEQARCAKVQIHKTLESYSEEASMEREVRKSALEAIGGELEKRKDANGRRADFNSWRHEVALDAANEAFNASAGRLRKLYAIEKLSGNFLQKTTFEQVERSQTTEDNFQKIRDVTGLADVMDIVHKFLNRDVEQEQLKASVKEAEVNLEVLRQKHEKLKQEMEGLPVDHTNDPMALHKELEQAEQKLNEAIEEQEACRVRLQKTTLQSEHMKRWAARMGNVLAKFEDPAKVDAPADLPVFFKKFEVAVKKFIKRVSDQISAGKINRKILRDFEKIENEAQKGLLSDHNFLTSNCRAQATDGQGRPTSRQGAGDGAEDDPPTNFAEDREKCKNESFDYMALALACGRIAVLLLFDLPVVSPQKSWTGPRRFTLASKSFGFMKAPKVRCALTTGPNCGCVEKARSTRGLAGLEPVTDELLLPEWMMLSKLLELDVEEAEGSFEHWEIKKSNEFCKACGSKFMPDANFCRNCGKKRPKLAELKADRSAKVPLAAFLDEHGIKQSDRDSLEHVQAMLVVAREKLANGESYQDHATESALLVAISQVLWGLSQQRKPAERAWEVVEDGTVVLSTAGRRAIERLRQRPNDLVEKVKEANIQPPLLPSHAGRQGNRENCATSVEAIVEKCNKAGIKYADPGWNMCQDAAKVLYVDAHQRGYDCTVAKPAAYKRLTEIIDEPVLFKGGVRPADIIQGQIGTCFFLGALGAMVGEDPENVRSCFLEHDIDVGVYGVRFFLDGEWYHTIIDDWMPVDQYGRLLYAKSYDHDEVWVPLLEKAFCKLHTCYEMCDGGLPGEAVSALFGGAMGKFKIKEKTRYKPLAANVYYETLHAAHSEGWVLSTTFTKSRVAGGKAGQGKCGEGITNDGLVHGHVYSVLRVVEACGNKLVCCRNPWGQGEWKGKWSDANAFGEWTPEMKAATNYKGGEDGTFWMSIEDFLATSGGVHYSRPFGCKWKQLSQYSYFQTGKMQATAMWTYKARASDEIGFSKGDQVHVARIAPGWWSGSVRGSTGFSGFFPGNYVKLDARPISRFDLDSTEKQDAKDTMTAVVMLIQPLAHRQRRYYKRKQDGLNYKDTSYPRVMLLVVGPDGRAELKKEGKNRELSGEIELRGGHGVWKVYATCMEGGGTPFTVRAYIKDGTATLTEVPGAKLSEISDYV</sequence>
<dbReference type="PANTHER" id="PTHR10183:SF379">
    <property type="entry name" value="CALPAIN-5"/>
    <property type="match status" value="1"/>
</dbReference>
<dbReference type="SMART" id="SM00326">
    <property type="entry name" value="SH3"/>
    <property type="match status" value="1"/>
</dbReference>
<dbReference type="Pfam" id="PF07653">
    <property type="entry name" value="SH3_2"/>
    <property type="match status" value="1"/>
</dbReference>
<feature type="coiled-coil region" evidence="9">
    <location>
        <begin position="33"/>
        <end position="74"/>
    </location>
</feature>
<dbReference type="InterPro" id="IPR038765">
    <property type="entry name" value="Papain-like_cys_pep_sf"/>
</dbReference>
<dbReference type="Pfam" id="PF00648">
    <property type="entry name" value="Peptidase_C2"/>
    <property type="match status" value="1"/>
</dbReference>